<proteinExistence type="predicted"/>
<organism evidence="1 2">
    <name type="scientific">Streptomyces tricolor</name>
    <dbReference type="NCBI Taxonomy" id="68277"/>
    <lineage>
        <taxon>Bacteria</taxon>
        <taxon>Bacillati</taxon>
        <taxon>Actinomycetota</taxon>
        <taxon>Actinomycetes</taxon>
        <taxon>Kitasatosporales</taxon>
        <taxon>Streptomycetaceae</taxon>
        <taxon>Streptomyces</taxon>
        <taxon>Streptomyces violaceoruber group</taxon>
    </lineage>
</organism>
<evidence type="ECO:0008006" key="3">
    <source>
        <dbReference type="Google" id="ProtNLM"/>
    </source>
</evidence>
<dbReference type="Gene3D" id="1.25.40.10">
    <property type="entry name" value="Tetratricopeptide repeat domain"/>
    <property type="match status" value="1"/>
</dbReference>
<evidence type="ECO:0000313" key="1">
    <source>
        <dbReference type="EMBL" id="MCG0067326.1"/>
    </source>
</evidence>
<reference evidence="1 2" key="1">
    <citation type="submission" date="2022-01" db="EMBL/GenBank/DDBJ databases">
        <title>Draft Genome Sequences of Seven Type Strains of the Genus Streptomyces.</title>
        <authorList>
            <person name="Aziz S."/>
            <person name="Coretto E."/>
            <person name="Chronakova A."/>
            <person name="Sproer C."/>
            <person name="Huber K."/>
            <person name="Nouioui I."/>
            <person name="Gross H."/>
        </authorList>
    </citation>
    <scope>NUCLEOTIDE SEQUENCE [LARGE SCALE GENOMIC DNA]</scope>
    <source>
        <strain evidence="1 2">DSM 41685</strain>
    </source>
</reference>
<protein>
    <recommendedName>
        <fullName evidence="3">Sporulation protein</fullName>
    </recommendedName>
</protein>
<comment type="caution">
    <text evidence="1">The sequence shown here is derived from an EMBL/GenBank/DDBJ whole genome shotgun (WGS) entry which is preliminary data.</text>
</comment>
<keyword evidence="2" id="KW-1185">Reference proteome</keyword>
<dbReference type="RefSeq" id="WP_208639771.1">
    <property type="nucleotide sequence ID" value="NZ_JAKKZF010000148.1"/>
</dbReference>
<dbReference type="SUPFAM" id="SSF48452">
    <property type="entry name" value="TPR-like"/>
    <property type="match status" value="1"/>
</dbReference>
<name>A0ABS9JP47_9ACTN</name>
<dbReference type="InterPro" id="IPR011990">
    <property type="entry name" value="TPR-like_helical_dom_sf"/>
</dbReference>
<gene>
    <name evidence="1" type="ORF">L0F81_29340</name>
</gene>
<sequence length="415" mass="45128">MKRRIASWENGHSTPDNFYGPLLCDAFAASAAELGLSYGEPKDAPILDAVYPASPDDAIQTVSQLWRADLNQYDPLLTAEPSEPAWSEASLRWLVAPEPGVPRPRSEGIRVGLGDVAAVKTTADMFARLDDQFGGEHARHSVVQYLNNDVAPLLRGRFTEQVGRALFSTVAEATLLAGWMSYDACHHGLAQRYFLQALRLAQDANDRRLAGSILSAMSHQATFLGRYTQAATLARAALMGISPVATPTLRAQFHAMEARALARTGDVAGCQASLSAATKALESRNRDDEPEWITYFDEAELAAEAAHCFRDVNSARQAVAYAENAMSGTHVRSDFFATMVLADAHLRAGDIEEACRVALDALDLGEQLKSARCVSYLAEFRQGLAVAGSSTDVKAFTEQVREHRLWVASEDLVRA</sequence>
<evidence type="ECO:0000313" key="2">
    <source>
        <dbReference type="Proteomes" id="UP001299012"/>
    </source>
</evidence>
<dbReference type="Proteomes" id="UP001299012">
    <property type="component" value="Unassembled WGS sequence"/>
</dbReference>
<accession>A0ABS9JP47</accession>
<dbReference type="EMBL" id="JAKKZF010000148">
    <property type="protein sequence ID" value="MCG0067326.1"/>
    <property type="molecule type" value="Genomic_DNA"/>
</dbReference>